<dbReference type="Proteomes" id="UP000237865">
    <property type="component" value="Unassembled WGS sequence"/>
</dbReference>
<gene>
    <name evidence="1" type="ORF">ELUCI_v1c08320</name>
</gene>
<evidence type="ECO:0000313" key="1">
    <source>
        <dbReference type="EMBL" id="PPE04311.1"/>
    </source>
</evidence>
<proteinExistence type="predicted"/>
<name>A0A2S5RAF1_9MOLU</name>
<sequence length="35" mass="4164">MRLGVNNTKRHVSEVIEQVIEHKINKPWSSEIFIM</sequence>
<protein>
    <submittedName>
        <fullName evidence="1">Uncharacterized protein</fullName>
    </submittedName>
</protein>
<keyword evidence="2" id="KW-1185">Reference proteome</keyword>
<evidence type="ECO:0000313" key="2">
    <source>
        <dbReference type="Proteomes" id="UP000237865"/>
    </source>
</evidence>
<dbReference type="EMBL" id="PHNE01000005">
    <property type="protein sequence ID" value="PPE04311.1"/>
    <property type="molecule type" value="Genomic_DNA"/>
</dbReference>
<dbReference type="AlphaFoldDB" id="A0A2S5RAF1"/>
<organism evidence="1 2">
    <name type="scientific">Williamsoniiplasma lucivorax</name>
    <dbReference type="NCBI Taxonomy" id="209274"/>
    <lineage>
        <taxon>Bacteria</taxon>
        <taxon>Bacillati</taxon>
        <taxon>Mycoplasmatota</taxon>
        <taxon>Mollicutes</taxon>
        <taxon>Entomoplasmatales</taxon>
        <taxon>Williamsoniiplasma</taxon>
    </lineage>
</organism>
<accession>A0A2S5RAF1</accession>
<comment type="caution">
    <text evidence="1">The sequence shown here is derived from an EMBL/GenBank/DDBJ whole genome shotgun (WGS) entry which is preliminary data.</text>
</comment>
<reference evidence="1 2" key="1">
    <citation type="submission" date="2017-11" db="EMBL/GenBank/DDBJ databases">
        <title>Genome sequence of Entomoplasma lucivorax PIPN-2 (ATCC 49196).</title>
        <authorList>
            <person name="Lo W.-S."/>
            <person name="Gasparich G.E."/>
            <person name="Kuo C.-H."/>
        </authorList>
    </citation>
    <scope>NUCLEOTIDE SEQUENCE [LARGE SCALE GENOMIC DNA]</scope>
    <source>
        <strain evidence="1 2">PIPN-2</strain>
    </source>
</reference>